<feature type="region of interest" description="Disordered" evidence="12">
    <location>
        <begin position="274"/>
        <end position="309"/>
    </location>
</feature>
<dbReference type="Pfam" id="PF01529">
    <property type="entry name" value="DHHC"/>
    <property type="match status" value="1"/>
</dbReference>
<feature type="compositionally biased region" description="Pro residues" evidence="12">
    <location>
        <begin position="680"/>
        <end position="689"/>
    </location>
</feature>
<accession>A0A6J3LV70</accession>
<feature type="compositionally biased region" description="Polar residues" evidence="12">
    <location>
        <begin position="132"/>
        <end position="143"/>
    </location>
</feature>
<dbReference type="GO" id="GO:0005794">
    <property type="term" value="C:Golgi apparatus"/>
    <property type="evidence" value="ECO:0007669"/>
    <property type="project" value="TreeGrafter"/>
</dbReference>
<keyword evidence="5 11" id="KW-0472">Membrane</keyword>
<keyword evidence="6" id="KW-0564">Palmitate</keyword>
<keyword evidence="3 11" id="KW-0812">Transmembrane</keyword>
<dbReference type="GO" id="GO:0019706">
    <property type="term" value="F:protein-cysteine S-palmitoyltransferase activity"/>
    <property type="evidence" value="ECO:0007669"/>
    <property type="project" value="UniProtKB-EC"/>
</dbReference>
<dbReference type="GO" id="GO:0006612">
    <property type="term" value="P:protein targeting to membrane"/>
    <property type="evidence" value="ECO:0007669"/>
    <property type="project" value="TreeGrafter"/>
</dbReference>
<evidence type="ECO:0000256" key="4">
    <source>
        <dbReference type="ARBA" id="ARBA00022989"/>
    </source>
</evidence>
<dbReference type="PROSITE" id="PS50216">
    <property type="entry name" value="DHHC"/>
    <property type="match status" value="1"/>
</dbReference>
<name>A0A6J3LV70_9PEZI</name>
<reference evidence="15" key="1">
    <citation type="submission" date="2020-01" db="EMBL/GenBank/DDBJ databases">
        <authorList>
            <consortium name="DOE Joint Genome Institute"/>
            <person name="Haridas S."/>
            <person name="Albert R."/>
            <person name="Binder M."/>
            <person name="Bloem J."/>
            <person name="Labutti K."/>
            <person name="Salamov A."/>
            <person name="Andreopoulos B."/>
            <person name="Baker S.E."/>
            <person name="Barry K."/>
            <person name="Bills G."/>
            <person name="Bluhm B.H."/>
            <person name="Cannon C."/>
            <person name="Castanera R."/>
            <person name="Culley D.E."/>
            <person name="Daum C."/>
            <person name="Ezra D."/>
            <person name="Gonzalez J.B."/>
            <person name="Henrissat B."/>
            <person name="Kuo A."/>
            <person name="Liang C."/>
            <person name="Lipzen A."/>
            <person name="Lutzoni F."/>
            <person name="Magnuson J."/>
            <person name="Mondo S."/>
            <person name="Nolan M."/>
            <person name="Ohm R."/>
            <person name="Pangilinan J."/>
            <person name="Park H.-J."/>
            <person name="Ramirez L."/>
            <person name="Alfaro M."/>
            <person name="Sun H."/>
            <person name="Tritt A."/>
            <person name="Yoshinaga Y."/>
            <person name="Zwiers L.-H."/>
            <person name="Turgeon B.G."/>
            <person name="Goodwin S.B."/>
            <person name="Spatafora J.W."/>
            <person name="Crous P.W."/>
            <person name="Grigoriev I.V."/>
        </authorList>
    </citation>
    <scope>NUCLEOTIDE SEQUENCE</scope>
    <source>
        <strain evidence="15">CBS 342.82</strain>
    </source>
</reference>
<sequence>MAGPRETEAFPDFLVSDPYPSQPDSRPISNVSDVTSAYETAASERSGVPPSWTGPVGEPGNPPSRPTTATPSGNEPLRAAVPSGGPRRAQGPFGPRRDDQLLSANSRPGSALSRSHIPSVTAQGFFRPMSPATLQAQRGTTPISPYEQPSRVASPAPTRDSVDEIGQRQRQYSNASVNTLRDRPPTSRQEVIPPLPTSRGGVSDSGAGRDGMGPGSVMSKNSTTPLHSAGNQSRPQEERRLSSFRTGSITNGLPKTSLSFRASFGLTSARQMGLDRRVSSQGHEKLPSQPASPSDDVDNKTLPSLPAPKVSRHRNHEYYAGNTVFLFLGRLMNTRAEPLNLLTFVLVILPAILFFISSAPWLWYHVSPALPIIFGYIVFLTLSSFSHAAFSDPGMLPRNLHPHPPNPEEERDPLAPGPPTTEWIMVRTFPRPPSKKVSASDAALAEGAMATAMEVPTKYCKSCQIWRPPRCHHCRICDTCVEGQDHHCVWLNQCVGRRNYRFFFSFVSASSVMAILTIAFSLIHIGTFAAATGQTFGQALSGAWQERLAFAVFVYAVLALPYPGALCCYHLFLITRGETTREYLNSHKFPAKDRHRPFALPSAAANLALVLSRPRGPSYMEFKRPHVDGDMRFGHATPALDRKRDAQRERSARESRVKDLMQRFSVAGIAPPRNTVEMDPLPPLPPTPLPAARDSRGRFNPAESMGLSGVGVNRTPRP</sequence>
<comment type="similarity">
    <text evidence="9">Belongs to the DHHC palmitoyltransferase family. ERF2/ZDHHC9 subfamily.</text>
</comment>
<feature type="compositionally biased region" description="Basic and acidic residues" evidence="12">
    <location>
        <begin position="640"/>
        <end position="661"/>
    </location>
</feature>
<dbReference type="AlphaFoldDB" id="A0A6J3LV70"/>
<evidence type="ECO:0000256" key="11">
    <source>
        <dbReference type="RuleBase" id="RU079119"/>
    </source>
</evidence>
<dbReference type="Proteomes" id="UP000504637">
    <property type="component" value="Unplaced"/>
</dbReference>
<reference evidence="15" key="3">
    <citation type="submission" date="2025-08" db="UniProtKB">
        <authorList>
            <consortium name="RefSeq"/>
        </authorList>
    </citation>
    <scope>IDENTIFICATION</scope>
    <source>
        <strain evidence="15">CBS 342.82</strain>
    </source>
</reference>
<dbReference type="EC" id="2.3.1.225" evidence="11"/>
<feature type="compositionally biased region" description="Polar residues" evidence="12">
    <location>
        <begin position="102"/>
        <end position="122"/>
    </location>
</feature>
<comment type="subcellular location">
    <subcellularLocation>
        <location evidence="1">Endomembrane system</location>
        <topology evidence="1">Multi-pass membrane protein</topology>
    </subcellularLocation>
</comment>
<evidence type="ECO:0000313" key="15">
    <source>
        <dbReference type="RefSeq" id="XP_033456210.1"/>
    </source>
</evidence>
<reference evidence="15" key="2">
    <citation type="submission" date="2020-04" db="EMBL/GenBank/DDBJ databases">
        <authorList>
            <consortium name="NCBI Genome Project"/>
        </authorList>
    </citation>
    <scope>NUCLEOTIDE SEQUENCE</scope>
    <source>
        <strain evidence="15">CBS 342.82</strain>
    </source>
</reference>
<feature type="compositionally biased region" description="Basic and acidic residues" evidence="12">
    <location>
        <begin position="274"/>
        <end position="286"/>
    </location>
</feature>
<proteinExistence type="inferred from homology"/>
<organism evidence="15">
    <name type="scientific">Dissoconium aciculare CBS 342.82</name>
    <dbReference type="NCBI Taxonomy" id="1314786"/>
    <lineage>
        <taxon>Eukaryota</taxon>
        <taxon>Fungi</taxon>
        <taxon>Dikarya</taxon>
        <taxon>Ascomycota</taxon>
        <taxon>Pezizomycotina</taxon>
        <taxon>Dothideomycetes</taxon>
        <taxon>Dothideomycetidae</taxon>
        <taxon>Mycosphaerellales</taxon>
        <taxon>Dissoconiaceae</taxon>
        <taxon>Dissoconium</taxon>
    </lineage>
</organism>
<dbReference type="OrthoDB" id="9909019at2759"/>
<feature type="transmembrane region" description="Helical" evidence="11">
    <location>
        <begin position="548"/>
        <end position="572"/>
    </location>
</feature>
<dbReference type="GO" id="GO:0005783">
    <property type="term" value="C:endoplasmic reticulum"/>
    <property type="evidence" value="ECO:0007669"/>
    <property type="project" value="TreeGrafter"/>
</dbReference>
<evidence type="ECO:0000256" key="5">
    <source>
        <dbReference type="ARBA" id="ARBA00023136"/>
    </source>
</evidence>
<dbReference type="RefSeq" id="XP_033456210.1">
    <property type="nucleotide sequence ID" value="XM_033608002.1"/>
</dbReference>
<feature type="transmembrane region" description="Helical" evidence="11">
    <location>
        <begin position="502"/>
        <end position="528"/>
    </location>
</feature>
<keyword evidence="14" id="KW-1185">Reference proteome</keyword>
<evidence type="ECO:0000256" key="6">
    <source>
        <dbReference type="ARBA" id="ARBA00023139"/>
    </source>
</evidence>
<dbReference type="InterPro" id="IPR001594">
    <property type="entry name" value="Palmitoyltrfase_DHHC"/>
</dbReference>
<keyword evidence="8 11" id="KW-0012">Acyltransferase</keyword>
<evidence type="ECO:0000256" key="12">
    <source>
        <dbReference type="SAM" id="MobiDB-lite"/>
    </source>
</evidence>
<evidence type="ECO:0000256" key="1">
    <source>
        <dbReference type="ARBA" id="ARBA00004127"/>
    </source>
</evidence>
<feature type="compositionally biased region" description="Polar residues" evidence="12">
    <location>
        <begin position="243"/>
        <end position="252"/>
    </location>
</feature>
<feature type="transmembrane region" description="Helical" evidence="11">
    <location>
        <begin position="369"/>
        <end position="390"/>
    </location>
</feature>
<protein>
    <recommendedName>
        <fullName evidence="11">Palmitoyltransferase</fullName>
        <ecNumber evidence="11">2.3.1.225</ecNumber>
    </recommendedName>
</protein>
<feature type="transmembrane region" description="Helical" evidence="11">
    <location>
        <begin position="339"/>
        <end position="363"/>
    </location>
</feature>
<evidence type="ECO:0000256" key="9">
    <source>
        <dbReference type="ARBA" id="ARBA00023463"/>
    </source>
</evidence>
<feature type="domain" description="Palmitoyltransferase DHHC" evidence="13">
    <location>
        <begin position="457"/>
        <end position="586"/>
    </location>
</feature>
<comment type="domain">
    <text evidence="11">The DHHC domain is required for palmitoyltransferase activity.</text>
</comment>
<dbReference type="InterPro" id="IPR039859">
    <property type="entry name" value="PFA4/ZDH16/20/ERF2-like"/>
</dbReference>
<keyword evidence="4 11" id="KW-1133">Transmembrane helix</keyword>
<dbReference type="PANTHER" id="PTHR22883:SF43">
    <property type="entry name" value="PALMITOYLTRANSFERASE APP"/>
    <property type="match status" value="1"/>
</dbReference>
<gene>
    <name evidence="15" type="ORF">K489DRAFT_413089</name>
</gene>
<keyword evidence="2 11" id="KW-0808">Transferase</keyword>
<feature type="region of interest" description="Disordered" evidence="12">
    <location>
        <begin position="1"/>
        <end position="252"/>
    </location>
</feature>
<evidence type="ECO:0000256" key="8">
    <source>
        <dbReference type="ARBA" id="ARBA00023315"/>
    </source>
</evidence>
<feature type="compositionally biased region" description="Polar residues" evidence="12">
    <location>
        <begin position="218"/>
        <end position="234"/>
    </location>
</feature>
<dbReference type="PANTHER" id="PTHR22883">
    <property type="entry name" value="ZINC FINGER DHHC DOMAIN CONTAINING PROTEIN"/>
    <property type="match status" value="1"/>
</dbReference>
<evidence type="ECO:0000259" key="13">
    <source>
        <dbReference type="Pfam" id="PF01529"/>
    </source>
</evidence>
<evidence type="ECO:0000256" key="10">
    <source>
        <dbReference type="ARBA" id="ARBA00048048"/>
    </source>
</evidence>
<feature type="region of interest" description="Disordered" evidence="12">
    <location>
        <begin position="398"/>
        <end position="418"/>
    </location>
</feature>
<evidence type="ECO:0000256" key="3">
    <source>
        <dbReference type="ARBA" id="ARBA00022692"/>
    </source>
</evidence>
<evidence type="ECO:0000313" key="14">
    <source>
        <dbReference type="Proteomes" id="UP000504637"/>
    </source>
</evidence>
<feature type="compositionally biased region" description="Polar residues" evidence="12">
    <location>
        <begin position="168"/>
        <end position="179"/>
    </location>
</feature>
<keyword evidence="7" id="KW-0449">Lipoprotein</keyword>
<feature type="region of interest" description="Disordered" evidence="12">
    <location>
        <begin position="631"/>
        <end position="718"/>
    </location>
</feature>
<feature type="compositionally biased region" description="Polar residues" evidence="12">
    <location>
        <begin position="22"/>
        <end position="38"/>
    </location>
</feature>
<comment type="catalytic activity">
    <reaction evidence="10 11">
        <text>L-cysteinyl-[protein] + hexadecanoyl-CoA = S-hexadecanoyl-L-cysteinyl-[protein] + CoA</text>
        <dbReference type="Rhea" id="RHEA:36683"/>
        <dbReference type="Rhea" id="RHEA-COMP:10131"/>
        <dbReference type="Rhea" id="RHEA-COMP:11032"/>
        <dbReference type="ChEBI" id="CHEBI:29950"/>
        <dbReference type="ChEBI" id="CHEBI:57287"/>
        <dbReference type="ChEBI" id="CHEBI:57379"/>
        <dbReference type="ChEBI" id="CHEBI:74151"/>
        <dbReference type="EC" id="2.3.1.225"/>
    </reaction>
</comment>
<dbReference type="GeneID" id="54365801"/>
<evidence type="ECO:0000256" key="7">
    <source>
        <dbReference type="ARBA" id="ARBA00023288"/>
    </source>
</evidence>
<evidence type="ECO:0000256" key="2">
    <source>
        <dbReference type="ARBA" id="ARBA00022679"/>
    </source>
</evidence>